<protein>
    <submittedName>
        <fullName evidence="1">Uncharacterized protein</fullName>
    </submittedName>
</protein>
<evidence type="ECO:0000313" key="2">
    <source>
        <dbReference type="Proteomes" id="UP000240880"/>
    </source>
</evidence>
<dbReference type="AlphaFoldDB" id="A0A2R6ACY5"/>
<gene>
    <name evidence="1" type="ORF">B9Q01_01600</name>
</gene>
<sequence length="126" mass="13757">MSEVSEFVSRIKAAGRRLLVCEKEPDFSAFENTVFVMEIQEETGVAGGRAGGMGSRRVVQVVAYKTTPHSAQKLFESSDPSVLSLFEIPYHATAMDVILQDGSTVVSSGVVDQDLVNEYLRVTKLI</sequence>
<accession>A0A2R6ACY5</accession>
<dbReference type="EMBL" id="NEXC01000005">
    <property type="protein sequence ID" value="PSN84260.1"/>
    <property type="molecule type" value="Genomic_DNA"/>
</dbReference>
<proteinExistence type="predicted"/>
<comment type="caution">
    <text evidence="1">The sequence shown here is derived from an EMBL/GenBank/DDBJ whole genome shotgun (WGS) entry which is preliminary data.</text>
</comment>
<name>A0A2R6ACY5_9ARCH</name>
<reference evidence="1 2" key="1">
    <citation type="submission" date="2017-04" db="EMBL/GenBank/DDBJ databases">
        <title>Novel microbial lineages endemic to geothermal iron-oxide mats fill important gaps in the evolutionary history of Archaea.</title>
        <authorList>
            <person name="Jay Z.J."/>
            <person name="Beam J.P."/>
            <person name="Dlakic M."/>
            <person name="Rusch D.B."/>
            <person name="Kozubal M.A."/>
            <person name="Inskeep W.P."/>
        </authorList>
    </citation>
    <scope>NUCLEOTIDE SEQUENCE [LARGE SCALE GENOMIC DNA]</scope>
    <source>
        <strain evidence="1">OSP_D</strain>
    </source>
</reference>
<dbReference type="Proteomes" id="UP000240880">
    <property type="component" value="Unassembled WGS sequence"/>
</dbReference>
<evidence type="ECO:0000313" key="1">
    <source>
        <dbReference type="EMBL" id="PSN84260.1"/>
    </source>
</evidence>
<organism evidence="1 2">
    <name type="scientific">Candidatus Marsarchaeota G1 archaeon OSP_D</name>
    <dbReference type="NCBI Taxonomy" id="1978155"/>
    <lineage>
        <taxon>Archaea</taxon>
        <taxon>Candidatus Marsarchaeota</taxon>
        <taxon>Candidatus Marsarchaeota group 1</taxon>
    </lineage>
</organism>